<feature type="region of interest" description="Disordered" evidence="1">
    <location>
        <begin position="27"/>
        <end position="89"/>
    </location>
</feature>
<reference evidence="2 3" key="1">
    <citation type="submission" date="2018-05" db="EMBL/GenBank/DDBJ databases">
        <title>Genomic Encyclopedia of Type Strains, Phase IV (KMG-IV): sequencing the most valuable type-strain genomes for metagenomic binning, comparative biology and taxonomic classification.</title>
        <authorList>
            <person name="Goeker M."/>
        </authorList>
    </citation>
    <scope>NUCLEOTIDE SEQUENCE [LARGE SCALE GENOMIC DNA]</scope>
    <source>
        <strain evidence="2 3">DSM 103371</strain>
    </source>
</reference>
<organism evidence="2 3">
    <name type="scientific">Silicimonas algicola</name>
    <dbReference type="NCBI Taxonomy" id="1826607"/>
    <lineage>
        <taxon>Bacteria</taxon>
        <taxon>Pseudomonadati</taxon>
        <taxon>Pseudomonadota</taxon>
        <taxon>Alphaproteobacteria</taxon>
        <taxon>Rhodobacterales</taxon>
        <taxon>Paracoccaceae</taxon>
    </lineage>
</organism>
<dbReference type="KEGG" id="salo:EF888_04285"/>
<dbReference type="EMBL" id="QGGV01000001">
    <property type="protein sequence ID" value="PWK58754.1"/>
    <property type="molecule type" value="Genomic_DNA"/>
</dbReference>
<evidence type="ECO:0000313" key="2">
    <source>
        <dbReference type="EMBL" id="PWK58754.1"/>
    </source>
</evidence>
<accession>A0A316GCY4</accession>
<feature type="compositionally biased region" description="Basic and acidic residues" evidence="1">
    <location>
        <begin position="27"/>
        <end position="40"/>
    </location>
</feature>
<keyword evidence="3" id="KW-1185">Reference proteome</keyword>
<feature type="compositionally biased region" description="Pro residues" evidence="1">
    <location>
        <begin position="233"/>
        <end position="242"/>
    </location>
</feature>
<dbReference type="OrthoDB" id="7701077at2"/>
<name>A0A316GCY4_9RHOB</name>
<feature type="region of interest" description="Disordered" evidence="1">
    <location>
        <begin position="1"/>
        <end position="20"/>
    </location>
</feature>
<dbReference type="RefSeq" id="WP_109757608.1">
    <property type="nucleotide sequence ID" value="NZ_CP034588.1"/>
</dbReference>
<feature type="compositionally biased region" description="Low complexity" evidence="1">
    <location>
        <begin position="198"/>
        <end position="217"/>
    </location>
</feature>
<feature type="region of interest" description="Disordered" evidence="1">
    <location>
        <begin position="198"/>
        <end position="260"/>
    </location>
</feature>
<evidence type="ECO:0000313" key="3">
    <source>
        <dbReference type="Proteomes" id="UP000245390"/>
    </source>
</evidence>
<comment type="caution">
    <text evidence="2">The sequence shown here is derived from an EMBL/GenBank/DDBJ whole genome shotgun (WGS) entry which is preliminary data.</text>
</comment>
<protein>
    <submittedName>
        <fullName evidence="2">Uncharacterized protein</fullName>
    </submittedName>
</protein>
<dbReference type="Proteomes" id="UP000245390">
    <property type="component" value="Unassembled WGS sequence"/>
</dbReference>
<feature type="compositionally biased region" description="Low complexity" evidence="1">
    <location>
        <begin position="59"/>
        <end position="71"/>
    </location>
</feature>
<dbReference type="AlphaFoldDB" id="A0A316GCY4"/>
<evidence type="ECO:0000256" key="1">
    <source>
        <dbReference type="SAM" id="MobiDB-lite"/>
    </source>
</evidence>
<proteinExistence type="predicted"/>
<gene>
    <name evidence="2" type="ORF">C8D95_101569</name>
</gene>
<sequence length="444" mass="46645">MVTENRRPAARAVRKDRGTIYDRVAEARARRAAAAERHTSDPPAPQRKTPAARQEDASAARQALQNRARQALPVTSEPAANAVHAPDHDGDLELVPELIAPPEQPRELLPSSEPPPSQQRGAANLPALVPADETRLPTPVVAGKSWRSEALQWIISVLIVAAIALGVMWNGRNATPVEPVDEVSTTTIDAPARPEVAAVEPAPQAPTADAAPDRTAAGLQPSVPGETADTPAVGPPPEPVPEPVEVAAAETEATDTQPVDPDIEALRARLAESDGGPADSGVEALRERLAAETGTVPEDIVVEAAPTPEEPTLSPLPVDSDVRVILHAPRSVPGERVGLLSDALGEAGVSAEVRDVNMTITRDNVRFYHPQDREAAALVAQAMDADLRDFTDFSPSPPEGLIEVWVAGEEIGGSSSGTATGSGTLSGLRGDLRAMARDLRRALR</sequence>